<dbReference type="Gene3D" id="3.30.160.60">
    <property type="entry name" value="Classic Zinc Finger"/>
    <property type="match status" value="6"/>
</dbReference>
<reference evidence="9" key="1">
    <citation type="submission" date="2021-12" db="EMBL/GenBank/DDBJ databases">
        <authorList>
            <person name="King R."/>
        </authorList>
    </citation>
    <scope>NUCLEOTIDE SEQUENCE</scope>
</reference>
<feature type="domain" description="C2H2-type" evidence="8">
    <location>
        <begin position="532"/>
        <end position="560"/>
    </location>
</feature>
<evidence type="ECO:0000313" key="9">
    <source>
        <dbReference type="EMBL" id="CAH0546335.1"/>
    </source>
</evidence>
<dbReference type="PANTHER" id="PTHR24394">
    <property type="entry name" value="ZINC FINGER PROTEIN"/>
    <property type="match status" value="1"/>
</dbReference>
<dbReference type="SMART" id="SM00355">
    <property type="entry name" value="ZnF_C2H2"/>
    <property type="match status" value="10"/>
</dbReference>
<proteinExistence type="predicted"/>
<dbReference type="OrthoDB" id="6653510at2759"/>
<name>A0A9P0AR57_BRAAE</name>
<keyword evidence="10" id="KW-1185">Reference proteome</keyword>
<feature type="domain" description="C2H2-type" evidence="8">
    <location>
        <begin position="243"/>
        <end position="266"/>
    </location>
</feature>
<dbReference type="AlphaFoldDB" id="A0A9P0AR57"/>
<dbReference type="PROSITE" id="PS50157">
    <property type="entry name" value="ZINC_FINGER_C2H2_2"/>
    <property type="match status" value="7"/>
</dbReference>
<dbReference type="GO" id="GO:0000981">
    <property type="term" value="F:DNA-binding transcription factor activity, RNA polymerase II-specific"/>
    <property type="evidence" value="ECO:0007669"/>
    <property type="project" value="TreeGrafter"/>
</dbReference>
<dbReference type="Pfam" id="PF13465">
    <property type="entry name" value="zf-H2C2_2"/>
    <property type="match status" value="1"/>
</dbReference>
<dbReference type="FunFam" id="3.30.160.60:FF:001927">
    <property type="entry name" value="Zinc finger protein 1184"/>
    <property type="match status" value="1"/>
</dbReference>
<dbReference type="SUPFAM" id="SSF57667">
    <property type="entry name" value="beta-beta-alpha zinc fingers"/>
    <property type="match status" value="3"/>
</dbReference>
<evidence type="ECO:0000256" key="5">
    <source>
        <dbReference type="ARBA" id="ARBA00022833"/>
    </source>
</evidence>
<accession>A0A9P0AR57</accession>
<dbReference type="InterPro" id="IPR007889">
    <property type="entry name" value="HTH_Psq"/>
</dbReference>
<feature type="domain" description="C2H2-type" evidence="8">
    <location>
        <begin position="187"/>
        <end position="214"/>
    </location>
</feature>
<evidence type="ECO:0000313" key="10">
    <source>
        <dbReference type="Proteomes" id="UP001154078"/>
    </source>
</evidence>
<dbReference type="Proteomes" id="UP001154078">
    <property type="component" value="Chromosome 1"/>
</dbReference>
<keyword evidence="4 7" id="KW-0863">Zinc-finger</keyword>
<dbReference type="GO" id="GO:0003677">
    <property type="term" value="F:DNA binding"/>
    <property type="evidence" value="ECO:0007669"/>
    <property type="project" value="InterPro"/>
</dbReference>
<protein>
    <recommendedName>
        <fullName evidence="8">C2H2-type domain-containing protein</fullName>
    </recommendedName>
</protein>
<dbReference type="EMBL" id="OV121132">
    <property type="protein sequence ID" value="CAH0546335.1"/>
    <property type="molecule type" value="Genomic_DNA"/>
</dbReference>
<keyword evidence="5" id="KW-0862">Zinc</keyword>
<keyword evidence="2" id="KW-0479">Metal-binding</keyword>
<feature type="domain" description="C2H2-type" evidence="8">
    <location>
        <begin position="615"/>
        <end position="642"/>
    </location>
</feature>
<evidence type="ECO:0000256" key="1">
    <source>
        <dbReference type="ARBA" id="ARBA00004123"/>
    </source>
</evidence>
<evidence type="ECO:0000256" key="3">
    <source>
        <dbReference type="ARBA" id="ARBA00022737"/>
    </source>
</evidence>
<dbReference type="PANTHER" id="PTHR24394:SF29">
    <property type="entry name" value="MYONEURIN"/>
    <property type="match status" value="1"/>
</dbReference>
<dbReference type="InterPro" id="IPR013087">
    <property type="entry name" value="Znf_C2H2_type"/>
</dbReference>
<evidence type="ECO:0000259" key="8">
    <source>
        <dbReference type="PROSITE" id="PS50157"/>
    </source>
</evidence>
<gene>
    <name evidence="9" type="ORF">MELIAE_LOCUS526</name>
</gene>
<feature type="domain" description="C2H2-type" evidence="8">
    <location>
        <begin position="587"/>
        <end position="615"/>
    </location>
</feature>
<dbReference type="FunFam" id="3.30.160.60:FF:002075">
    <property type="entry name" value="zinc finger protein 646"/>
    <property type="match status" value="1"/>
</dbReference>
<keyword evidence="3" id="KW-0677">Repeat</keyword>
<sequence length="652" mass="76488">MTTTLNLYIYPCHRYAILCNIIFAEEKSDSSNKSRKYVRKCPGRRLCTVEQLEAAKKLIKKGHSQRKAASILGISESTLRKRLRLNFAATSLGRYRPTFSNAQEEEIYSYCKFNNDRICGLTLGKLRKIAYEFAEINKIENKFDKSKRMAGKDWAHGFIKRHPDLDIKPTVKGELLQLYTEYTPKRHICDICGISVTSVYSLRNHMRTHSGEKPFSCDFCGKAFTTMKSLKVHRRVHTKEKPFVCSVCNRGFSQSGSLQVHMRSHTAIFRWKDILLNQESEGQNYQCTICTEIFESKKQFLEHNMQLFGDLYTCCKCQESFKTCEELYEHHDSHIDENESIIFQSEDDNAFDGEVVEEEVEELILSYNEEEVNVQQAAHDANELLYILDDSQCVNEVVIQEEEPVVERRSENVAIVNLEHGYMIRSNLLHKPETVIQEEYEEDEAGGSIEILVDQDIGFNKSSPSTSKINQKPRTQLKRRHEVPDFSASNYDYINANDEIGVPHYKCLRCEQLFINKIVFFRHIEKGKCYINNCDVCSETFNKNSDFYLHYATEHTDRAICNFCFRTFMYEKNVKEHMLRHLDQFRHRCEECNKGFYTVREYRNHYKNRHMGIRHKCETCNRSFADEYYFKRHIATHAKANNITFVQIQEKS</sequence>
<evidence type="ECO:0000256" key="6">
    <source>
        <dbReference type="ARBA" id="ARBA00023242"/>
    </source>
</evidence>
<feature type="domain" description="C2H2-type" evidence="8">
    <location>
        <begin position="312"/>
        <end position="339"/>
    </location>
</feature>
<evidence type="ECO:0000256" key="4">
    <source>
        <dbReference type="ARBA" id="ARBA00022771"/>
    </source>
</evidence>
<feature type="domain" description="C2H2-type" evidence="8">
    <location>
        <begin position="215"/>
        <end position="242"/>
    </location>
</feature>
<keyword evidence="6" id="KW-0539">Nucleus</keyword>
<dbReference type="PROSITE" id="PS00028">
    <property type="entry name" value="ZINC_FINGER_C2H2_1"/>
    <property type="match status" value="7"/>
</dbReference>
<organism evidence="9 10">
    <name type="scientific">Brassicogethes aeneus</name>
    <name type="common">Rape pollen beetle</name>
    <name type="synonym">Meligethes aeneus</name>
    <dbReference type="NCBI Taxonomy" id="1431903"/>
    <lineage>
        <taxon>Eukaryota</taxon>
        <taxon>Metazoa</taxon>
        <taxon>Ecdysozoa</taxon>
        <taxon>Arthropoda</taxon>
        <taxon>Hexapoda</taxon>
        <taxon>Insecta</taxon>
        <taxon>Pterygota</taxon>
        <taxon>Neoptera</taxon>
        <taxon>Endopterygota</taxon>
        <taxon>Coleoptera</taxon>
        <taxon>Polyphaga</taxon>
        <taxon>Cucujiformia</taxon>
        <taxon>Nitidulidae</taxon>
        <taxon>Meligethinae</taxon>
        <taxon>Brassicogethes</taxon>
    </lineage>
</organism>
<dbReference type="GO" id="GO:0008270">
    <property type="term" value="F:zinc ion binding"/>
    <property type="evidence" value="ECO:0007669"/>
    <property type="project" value="UniProtKB-KW"/>
</dbReference>
<dbReference type="Pfam" id="PF00096">
    <property type="entry name" value="zf-C2H2"/>
    <property type="match status" value="2"/>
</dbReference>
<evidence type="ECO:0000256" key="7">
    <source>
        <dbReference type="PROSITE-ProRule" id="PRU00042"/>
    </source>
</evidence>
<dbReference type="Gene3D" id="1.10.10.60">
    <property type="entry name" value="Homeodomain-like"/>
    <property type="match status" value="1"/>
</dbReference>
<dbReference type="GO" id="GO:0005634">
    <property type="term" value="C:nucleus"/>
    <property type="evidence" value="ECO:0007669"/>
    <property type="project" value="UniProtKB-SubCell"/>
</dbReference>
<evidence type="ECO:0000256" key="2">
    <source>
        <dbReference type="ARBA" id="ARBA00022723"/>
    </source>
</evidence>
<dbReference type="Pfam" id="PF05225">
    <property type="entry name" value="HTH_psq"/>
    <property type="match status" value="1"/>
</dbReference>
<dbReference type="InterPro" id="IPR036236">
    <property type="entry name" value="Znf_C2H2_sf"/>
</dbReference>
<comment type="subcellular location">
    <subcellularLocation>
        <location evidence="1">Nucleus</location>
    </subcellularLocation>
</comment>